<evidence type="ECO:0000313" key="2">
    <source>
        <dbReference type="Proteomes" id="UP000027345"/>
    </source>
</evidence>
<protein>
    <submittedName>
        <fullName evidence="1">Uncharacterized protein</fullName>
    </submittedName>
</protein>
<sequence>MTLAELHQLLTAAVTGLADARAHSERATSLLGEARQALVDAQAKADPWLPSQYAQAGEGLDQLLVRLHAAEDLVSGYRSRL</sequence>
<keyword evidence="2" id="KW-1185">Reference proteome</keyword>
<dbReference type="RefSeq" id="WP_003056173.1">
    <property type="nucleotide sequence ID" value="NZ_JMQI01000003.1"/>
</dbReference>
<dbReference type="eggNOG" id="ENOG5034BHE">
    <property type="taxonomic scope" value="Bacteria"/>
</dbReference>
<dbReference type="GeneID" id="92876545"/>
<accession>A0A066U9Y8</accession>
<name>A0A066U9Y8_9PSEU</name>
<proteinExistence type="predicted"/>
<gene>
    <name evidence="1" type="ORF">DV20_02350</name>
</gene>
<dbReference type="Proteomes" id="UP000027345">
    <property type="component" value="Unassembled WGS sequence"/>
</dbReference>
<comment type="caution">
    <text evidence="1">The sequence shown here is derived from an EMBL/GenBank/DDBJ whole genome shotgun (WGS) entry which is preliminary data.</text>
</comment>
<reference evidence="1 2" key="1">
    <citation type="submission" date="2014-05" db="EMBL/GenBank/DDBJ databases">
        <title>Draft genome sequence of Amycolatopsis rifamycinica DSM 46095.</title>
        <authorList>
            <person name="Lal R."/>
            <person name="Saxena A."/>
            <person name="Kumari R."/>
            <person name="Mukherjee U."/>
            <person name="Singh P."/>
            <person name="Sangwan N."/>
            <person name="Mahato N.K."/>
        </authorList>
    </citation>
    <scope>NUCLEOTIDE SEQUENCE [LARGE SCALE GENOMIC DNA]</scope>
    <source>
        <strain evidence="1 2">DSM 46095</strain>
    </source>
</reference>
<dbReference type="OrthoDB" id="3556805at2"/>
<evidence type="ECO:0000313" key="1">
    <source>
        <dbReference type="EMBL" id="KDN23920.1"/>
    </source>
</evidence>
<dbReference type="AlphaFoldDB" id="A0A066U9Y8"/>
<dbReference type="EMBL" id="JMQI01000003">
    <property type="protein sequence ID" value="KDN23920.1"/>
    <property type="molecule type" value="Genomic_DNA"/>
</dbReference>
<organism evidence="1 2">
    <name type="scientific">Amycolatopsis rifamycinica</name>
    <dbReference type="NCBI Taxonomy" id="287986"/>
    <lineage>
        <taxon>Bacteria</taxon>
        <taxon>Bacillati</taxon>
        <taxon>Actinomycetota</taxon>
        <taxon>Actinomycetes</taxon>
        <taxon>Pseudonocardiales</taxon>
        <taxon>Pseudonocardiaceae</taxon>
        <taxon>Amycolatopsis</taxon>
    </lineage>
</organism>
<dbReference type="STRING" id="287986.DV20_02350"/>